<evidence type="ECO:0000256" key="1">
    <source>
        <dbReference type="SAM" id="MobiDB-lite"/>
    </source>
</evidence>
<keyword evidence="3" id="KW-1185">Reference proteome</keyword>
<organism evidence="2 3">
    <name type="scientific">Bifiguratus adelaidae</name>
    <dbReference type="NCBI Taxonomy" id="1938954"/>
    <lineage>
        <taxon>Eukaryota</taxon>
        <taxon>Fungi</taxon>
        <taxon>Fungi incertae sedis</taxon>
        <taxon>Mucoromycota</taxon>
        <taxon>Mucoromycotina</taxon>
        <taxon>Endogonomycetes</taxon>
        <taxon>Endogonales</taxon>
        <taxon>Endogonales incertae sedis</taxon>
        <taxon>Bifiguratus</taxon>
    </lineage>
</organism>
<name>A0A261Y788_9FUNG</name>
<feature type="region of interest" description="Disordered" evidence="1">
    <location>
        <begin position="162"/>
        <end position="183"/>
    </location>
</feature>
<comment type="caution">
    <text evidence="2">The sequence shown here is derived from an EMBL/GenBank/DDBJ whole genome shotgun (WGS) entry which is preliminary data.</text>
</comment>
<dbReference type="AlphaFoldDB" id="A0A261Y788"/>
<evidence type="ECO:0000313" key="3">
    <source>
        <dbReference type="Proteomes" id="UP000242875"/>
    </source>
</evidence>
<dbReference type="Proteomes" id="UP000242875">
    <property type="component" value="Unassembled WGS sequence"/>
</dbReference>
<evidence type="ECO:0000313" key="2">
    <source>
        <dbReference type="EMBL" id="OZJ06463.1"/>
    </source>
</evidence>
<reference evidence="2 3" key="1">
    <citation type="journal article" date="2017" name="Mycologia">
        <title>Bifiguratus adelaidae, gen. et sp. nov., a new member of Mucoromycotina in endophytic and soil-dwelling habitats.</title>
        <authorList>
            <person name="Torres-Cruz T.J."/>
            <person name="Billingsley Tobias T.L."/>
            <person name="Almatruk M."/>
            <person name="Hesse C."/>
            <person name="Kuske C.R."/>
            <person name="Desiro A."/>
            <person name="Benucci G.M."/>
            <person name="Bonito G."/>
            <person name="Stajich J.E."/>
            <person name="Dunlap C."/>
            <person name="Arnold A.E."/>
            <person name="Porras-Alfaro A."/>
        </authorList>
    </citation>
    <scope>NUCLEOTIDE SEQUENCE [LARGE SCALE GENOMIC DNA]</scope>
    <source>
        <strain evidence="2 3">AZ0501</strain>
    </source>
</reference>
<gene>
    <name evidence="2" type="ORF">BZG36_00456</name>
</gene>
<dbReference type="EMBL" id="MVBO01000003">
    <property type="protein sequence ID" value="OZJ06463.1"/>
    <property type="molecule type" value="Genomic_DNA"/>
</dbReference>
<protein>
    <submittedName>
        <fullName evidence="2">Uncharacterized protein</fullName>
    </submittedName>
</protein>
<sequence length="183" mass="20633">MPPQELQVGYLVEDTPGSGHFQTPPLLAQTNTITLPTAFANQFCLWGTKQNAILWLSKWRHVRLQLCNPSSEQAYLSIRISSHSPTRRQDDHLIRPLGVKLDWSWLEALSPFKKTLITLSLAHGKGSEHAGDIQRRIEPDETGQIGLLQVLQLLAQQWNMEIPAPPSSRDQDDVMSIPPPYPE</sequence>
<accession>A0A261Y788</accession>
<proteinExistence type="predicted"/>